<proteinExistence type="predicted"/>
<reference evidence="1 2" key="1">
    <citation type="submission" date="2012-05" db="EMBL/GenBank/DDBJ databases">
        <title>Recombination and specialization in a pathogen metapopulation.</title>
        <authorList>
            <person name="Gardiner A."/>
            <person name="Kemen E."/>
            <person name="Schultz-Larsen T."/>
            <person name="MacLean D."/>
            <person name="Van Oosterhout C."/>
            <person name="Jones J.D.G."/>
        </authorList>
    </citation>
    <scope>NUCLEOTIDE SEQUENCE [LARGE SCALE GENOMIC DNA]</scope>
    <source>
        <strain evidence="1 2">Ac Nc2</strain>
    </source>
</reference>
<dbReference type="InParanoid" id="A0A024GN37"/>
<sequence length="135" mass="15358">MDLIRFSSGCSSASRWTSCRVVIKKNTDLSKTYVRILLAILFVSSTRLLELGRLINYRLEQNMCRVCSSRFYQRSRHSQKRLFDALVGRACHLQHADAPNEFPLNHISKLSSIKGILESAAKDGRCEQVIPADSR</sequence>
<evidence type="ECO:0000313" key="1">
    <source>
        <dbReference type="EMBL" id="CCI47904.1"/>
    </source>
</evidence>
<dbReference type="Proteomes" id="UP000053237">
    <property type="component" value="Unassembled WGS sequence"/>
</dbReference>
<name>A0A024GN37_9STRA</name>
<accession>A0A024GN37</accession>
<evidence type="ECO:0000313" key="2">
    <source>
        <dbReference type="Proteomes" id="UP000053237"/>
    </source>
</evidence>
<gene>
    <name evidence="1" type="ORF">BN9_089470</name>
</gene>
<dbReference type="AlphaFoldDB" id="A0A024GN37"/>
<organism evidence="1 2">
    <name type="scientific">Albugo candida</name>
    <dbReference type="NCBI Taxonomy" id="65357"/>
    <lineage>
        <taxon>Eukaryota</taxon>
        <taxon>Sar</taxon>
        <taxon>Stramenopiles</taxon>
        <taxon>Oomycota</taxon>
        <taxon>Peronosporomycetes</taxon>
        <taxon>Albuginales</taxon>
        <taxon>Albuginaceae</taxon>
        <taxon>Albugo</taxon>
    </lineage>
</organism>
<dbReference type="EMBL" id="CAIX01000194">
    <property type="protein sequence ID" value="CCI47904.1"/>
    <property type="molecule type" value="Genomic_DNA"/>
</dbReference>
<comment type="caution">
    <text evidence="1">The sequence shown here is derived from an EMBL/GenBank/DDBJ whole genome shotgun (WGS) entry which is preliminary data.</text>
</comment>
<protein>
    <submittedName>
        <fullName evidence="1">Uncharacterized protein</fullName>
    </submittedName>
</protein>
<keyword evidence="2" id="KW-1185">Reference proteome</keyword>